<dbReference type="Proteomes" id="UP000001056">
    <property type="component" value="Unassembled WGS sequence"/>
</dbReference>
<keyword evidence="2" id="KW-1133">Transmembrane helix</keyword>
<dbReference type="STRING" id="306901.Q2HHY0"/>
<feature type="transmembrane region" description="Helical" evidence="2">
    <location>
        <begin position="418"/>
        <end position="442"/>
    </location>
</feature>
<dbReference type="RefSeq" id="XP_001219395.1">
    <property type="nucleotide sequence ID" value="XM_001219394.1"/>
</dbReference>
<evidence type="ECO:0000256" key="1">
    <source>
        <dbReference type="SAM" id="MobiDB-lite"/>
    </source>
</evidence>
<feature type="transmembrane region" description="Helical" evidence="2">
    <location>
        <begin position="471"/>
        <end position="494"/>
    </location>
</feature>
<organism evidence="3 4">
    <name type="scientific">Chaetomium globosum (strain ATCC 6205 / CBS 148.51 / DSM 1962 / NBRC 6347 / NRRL 1970)</name>
    <name type="common">Soil fungus</name>
    <dbReference type="NCBI Taxonomy" id="306901"/>
    <lineage>
        <taxon>Eukaryota</taxon>
        <taxon>Fungi</taxon>
        <taxon>Dikarya</taxon>
        <taxon>Ascomycota</taxon>
        <taxon>Pezizomycotina</taxon>
        <taxon>Sordariomycetes</taxon>
        <taxon>Sordariomycetidae</taxon>
        <taxon>Sordariales</taxon>
        <taxon>Chaetomiaceae</taxon>
        <taxon>Chaetomium</taxon>
    </lineage>
</organism>
<keyword evidence="4" id="KW-1185">Reference proteome</keyword>
<accession>Q2HHY0</accession>
<sequence length="497" mass="55325">MPHRVINDVRPHQTWGSHRAGLADALEGLILWLPQLNDLPRHDEIGEGCYGHPVVVLSPRALPSDDVVVLIDGFQLRKKSYVNTREQHTLPLSCLRPYDRKGSTARYVLTRDSYRNLARHAGFVFNATESLYDYQTVGAHDYDIYNYDAHKSGSNNYYTSDYSTHNHDTAPVIHRFPNSNPPTPSPPRSVTHDATHDRLSYESHGSYTASPANRPRPHHIHLPSVSLCYIYDDATHTYKVYDYDNDELEGRALRCAAIPLSKTGVDNAQDHHHHDPPPSTLAHQPADPLPPAHHARPPTYHTRTGSGSGAGGSDNRGSEPGEWEGWFIQLALYVAVLCFVGWLVRSTWPYSDQALEIVLELLWTALSMLWIVPELLMVAAKGGWSVVWMTLGLLAEAVKTGCVVVWILLWLHMEVAKFGLLGVLWLLAEAARGGLLVVWIMLWLHMEVTKFGLSGAWIVVWLLARAAEIGLSVVVGGLGWVGWCLGYGGSNYLVGGR</sequence>
<feature type="region of interest" description="Disordered" evidence="1">
    <location>
        <begin position="265"/>
        <end position="318"/>
    </location>
</feature>
<dbReference type="OrthoDB" id="3537171at2759"/>
<feature type="transmembrane region" description="Helical" evidence="2">
    <location>
        <begin position="326"/>
        <end position="345"/>
    </location>
</feature>
<dbReference type="PANTHER" id="PTHR37048">
    <property type="entry name" value="QUESTIONABLE PROTEIN"/>
    <property type="match status" value="1"/>
</dbReference>
<evidence type="ECO:0000313" key="3">
    <source>
        <dbReference type="EMBL" id="EAQ91939.1"/>
    </source>
</evidence>
<dbReference type="VEuPathDB" id="FungiDB:CHGG_00174"/>
<dbReference type="eggNOG" id="ENOG502SY9C">
    <property type="taxonomic scope" value="Eukaryota"/>
</dbReference>
<feature type="transmembrane region" description="Helical" evidence="2">
    <location>
        <begin position="357"/>
        <end position="380"/>
    </location>
</feature>
<dbReference type="AlphaFoldDB" id="Q2HHY0"/>
<evidence type="ECO:0000313" key="4">
    <source>
        <dbReference type="Proteomes" id="UP000001056"/>
    </source>
</evidence>
<proteinExistence type="predicted"/>
<dbReference type="PANTHER" id="PTHR37048:SF2">
    <property type="entry name" value="QUESTIONABLE PROTEIN"/>
    <property type="match status" value="1"/>
</dbReference>
<dbReference type="EMBL" id="CH408029">
    <property type="protein sequence ID" value="EAQ91939.1"/>
    <property type="molecule type" value="Genomic_DNA"/>
</dbReference>
<evidence type="ECO:0000256" key="2">
    <source>
        <dbReference type="SAM" id="Phobius"/>
    </source>
</evidence>
<feature type="region of interest" description="Disordered" evidence="1">
    <location>
        <begin position="174"/>
        <end position="193"/>
    </location>
</feature>
<protein>
    <submittedName>
        <fullName evidence="3">Uncharacterized protein</fullName>
    </submittedName>
</protein>
<reference evidence="4" key="1">
    <citation type="journal article" date="2015" name="Genome Announc.">
        <title>Draft genome sequence of the cellulolytic fungus Chaetomium globosum.</title>
        <authorList>
            <person name="Cuomo C.A."/>
            <person name="Untereiner W.A."/>
            <person name="Ma L.-J."/>
            <person name="Grabherr M."/>
            <person name="Birren B.W."/>
        </authorList>
    </citation>
    <scope>NUCLEOTIDE SEQUENCE [LARGE SCALE GENOMIC DNA]</scope>
    <source>
        <strain evidence="4">ATCC 6205 / CBS 148.51 / DSM 1962 / NBRC 6347 / NRRL 1970</strain>
    </source>
</reference>
<feature type="transmembrane region" description="Helical" evidence="2">
    <location>
        <begin position="386"/>
        <end position="411"/>
    </location>
</feature>
<dbReference type="HOGENOM" id="CLU_548581_0_0_1"/>
<keyword evidence="2" id="KW-0812">Transmembrane</keyword>
<keyword evidence="2" id="KW-0472">Membrane</keyword>
<gene>
    <name evidence="3" type="ORF">CHGG_00174</name>
</gene>
<name>Q2HHY0_CHAGB</name>
<dbReference type="InParanoid" id="Q2HHY0"/>
<dbReference type="GeneID" id="4387610"/>